<dbReference type="OrthoDB" id="5723059at2"/>
<dbReference type="Gene3D" id="1.10.10.10">
    <property type="entry name" value="Winged helix-like DNA-binding domain superfamily/Winged helix DNA-binding domain"/>
    <property type="match status" value="1"/>
</dbReference>
<dbReference type="PROSITE" id="PS50931">
    <property type="entry name" value="HTH_LYSR"/>
    <property type="match status" value="1"/>
</dbReference>
<protein>
    <recommendedName>
        <fullName evidence="5">HTH lysR-type domain-containing protein</fullName>
    </recommendedName>
</protein>
<keyword evidence="7" id="KW-1185">Reference proteome</keyword>
<evidence type="ECO:0000256" key="3">
    <source>
        <dbReference type="ARBA" id="ARBA00023125"/>
    </source>
</evidence>
<dbReference type="AlphaFoldDB" id="A0A1E8FA48"/>
<evidence type="ECO:0000256" key="4">
    <source>
        <dbReference type="ARBA" id="ARBA00023163"/>
    </source>
</evidence>
<reference evidence="6 7" key="1">
    <citation type="submission" date="2016-09" db="EMBL/GenBank/DDBJ databases">
        <title>Alteromonas lipolytica, a new species isolated from sea water.</title>
        <authorList>
            <person name="Wu Y.-H."/>
            <person name="Cheng H."/>
            <person name="Xu X.-W."/>
        </authorList>
    </citation>
    <scope>NUCLEOTIDE SEQUENCE [LARGE SCALE GENOMIC DNA]</scope>
    <source>
        <strain evidence="6 7">JW12</strain>
    </source>
</reference>
<comment type="caution">
    <text evidence="6">The sequence shown here is derived from an EMBL/GenBank/DDBJ whole genome shotgun (WGS) entry which is preliminary data.</text>
</comment>
<feature type="domain" description="HTH lysR-type" evidence="5">
    <location>
        <begin position="12"/>
        <end position="69"/>
    </location>
</feature>
<gene>
    <name evidence="6" type="ORF">BFC17_06720</name>
</gene>
<dbReference type="InterPro" id="IPR036390">
    <property type="entry name" value="WH_DNA-bd_sf"/>
</dbReference>
<dbReference type="STRING" id="1856405.BFC17_06720"/>
<dbReference type="InterPro" id="IPR000847">
    <property type="entry name" value="LysR_HTH_N"/>
</dbReference>
<dbReference type="Pfam" id="PF00126">
    <property type="entry name" value="HTH_1"/>
    <property type="match status" value="1"/>
</dbReference>
<dbReference type="PANTHER" id="PTHR30579:SF7">
    <property type="entry name" value="HTH-TYPE TRANSCRIPTIONAL REGULATOR LRHA-RELATED"/>
    <property type="match status" value="1"/>
</dbReference>
<dbReference type="SUPFAM" id="SSF53850">
    <property type="entry name" value="Periplasmic binding protein-like II"/>
    <property type="match status" value="1"/>
</dbReference>
<evidence type="ECO:0000256" key="2">
    <source>
        <dbReference type="ARBA" id="ARBA00023015"/>
    </source>
</evidence>
<dbReference type="PANTHER" id="PTHR30579">
    <property type="entry name" value="TRANSCRIPTIONAL REGULATOR"/>
    <property type="match status" value="1"/>
</dbReference>
<evidence type="ECO:0000256" key="1">
    <source>
        <dbReference type="ARBA" id="ARBA00009437"/>
    </source>
</evidence>
<dbReference type="SUPFAM" id="SSF46785">
    <property type="entry name" value="Winged helix' DNA-binding domain"/>
    <property type="match status" value="1"/>
</dbReference>
<keyword evidence="2" id="KW-0805">Transcription regulation</keyword>
<keyword evidence="4" id="KW-0804">Transcription</keyword>
<dbReference type="RefSeq" id="WP_070178387.1">
    <property type="nucleotide sequence ID" value="NZ_BMJR01000007.1"/>
</dbReference>
<dbReference type="InterPro" id="IPR050176">
    <property type="entry name" value="LTTR"/>
</dbReference>
<accession>A0A1E8FA48</accession>
<evidence type="ECO:0000313" key="7">
    <source>
        <dbReference type="Proteomes" id="UP000176037"/>
    </source>
</evidence>
<evidence type="ECO:0000259" key="5">
    <source>
        <dbReference type="PROSITE" id="PS50931"/>
    </source>
</evidence>
<comment type="similarity">
    <text evidence="1">Belongs to the LysR transcriptional regulatory family.</text>
</comment>
<dbReference type="Gene3D" id="3.40.190.10">
    <property type="entry name" value="Periplasmic binding protein-like II"/>
    <property type="match status" value="2"/>
</dbReference>
<dbReference type="InterPro" id="IPR005119">
    <property type="entry name" value="LysR_subst-bd"/>
</dbReference>
<keyword evidence="3" id="KW-0238">DNA-binding</keyword>
<name>A0A1E8FA48_9ALTE</name>
<proteinExistence type="inferred from homology"/>
<dbReference type="GO" id="GO:0003677">
    <property type="term" value="F:DNA binding"/>
    <property type="evidence" value="ECO:0007669"/>
    <property type="project" value="UniProtKB-KW"/>
</dbReference>
<dbReference type="GO" id="GO:0003700">
    <property type="term" value="F:DNA-binding transcription factor activity"/>
    <property type="evidence" value="ECO:0007669"/>
    <property type="project" value="InterPro"/>
</dbReference>
<dbReference type="EMBL" id="MJIC01000017">
    <property type="protein sequence ID" value="OFI32403.1"/>
    <property type="molecule type" value="Genomic_DNA"/>
</dbReference>
<sequence length="297" mass="32304">MESIPGLASPTVDLDLLRSFIAIAETGNMTNAAKVVFRTPAAISMQVKKLEAQLDKKLLERSSRAIVLTKDGETLLSYGRQLLSLNQTLMDAFIKPNLQGTVRLGLPEQFGATVLPAILAQFKRDFPHVDVDVLLGRSVDIKDKFDAASIDLGLISSNELSLQSPQVKFLRSEPMYWVSQKGSEIPAQRPLLLSLAEPGCSWRKLALEALDNARIPYRIAYTSDNFMGQLAAVDANLAIAAVPESLLKKRLVDISPINSLPPMGSVQSYLLLSGSASPAAQTLGRYLEGQLTENSKI</sequence>
<evidence type="ECO:0000313" key="6">
    <source>
        <dbReference type="EMBL" id="OFI32403.1"/>
    </source>
</evidence>
<dbReference type="InterPro" id="IPR036388">
    <property type="entry name" value="WH-like_DNA-bd_sf"/>
</dbReference>
<organism evidence="6 7">
    <name type="scientific">Alteromonas lipolytica</name>
    <dbReference type="NCBI Taxonomy" id="1856405"/>
    <lineage>
        <taxon>Bacteria</taxon>
        <taxon>Pseudomonadati</taxon>
        <taxon>Pseudomonadota</taxon>
        <taxon>Gammaproteobacteria</taxon>
        <taxon>Alteromonadales</taxon>
        <taxon>Alteromonadaceae</taxon>
        <taxon>Alteromonas/Salinimonas group</taxon>
        <taxon>Alteromonas</taxon>
    </lineage>
</organism>
<dbReference type="FunFam" id="1.10.10.10:FF:000001">
    <property type="entry name" value="LysR family transcriptional regulator"/>
    <property type="match status" value="1"/>
</dbReference>
<dbReference type="Proteomes" id="UP000176037">
    <property type="component" value="Unassembled WGS sequence"/>
</dbReference>
<dbReference type="Pfam" id="PF03466">
    <property type="entry name" value="LysR_substrate"/>
    <property type="match status" value="1"/>
</dbReference>